<dbReference type="AlphaFoldDB" id="A0A1X7UKL0"/>
<organism evidence="1">
    <name type="scientific">Amphimedon queenslandica</name>
    <name type="common">Sponge</name>
    <dbReference type="NCBI Taxonomy" id="400682"/>
    <lineage>
        <taxon>Eukaryota</taxon>
        <taxon>Metazoa</taxon>
        <taxon>Porifera</taxon>
        <taxon>Demospongiae</taxon>
        <taxon>Heteroscleromorpha</taxon>
        <taxon>Haplosclerida</taxon>
        <taxon>Niphatidae</taxon>
        <taxon>Amphimedon</taxon>
    </lineage>
</organism>
<gene>
    <name evidence="1" type="primary">109583017</name>
</gene>
<reference evidence="1" key="2">
    <citation type="submission" date="2017-05" db="UniProtKB">
        <authorList>
            <consortium name="EnsemblMetazoa"/>
        </authorList>
    </citation>
    <scope>IDENTIFICATION</scope>
</reference>
<name>A0A1X7UKL0_AMPQE</name>
<evidence type="ECO:0000313" key="1">
    <source>
        <dbReference type="EnsemblMetazoa" id="Aqu2.1.28201_001"/>
    </source>
</evidence>
<dbReference type="KEGG" id="aqu:109583017"/>
<dbReference type="EnsemblMetazoa" id="XM_019998155.1">
    <property type="protein sequence ID" value="XP_019853714.1"/>
    <property type="gene ID" value="LOC109583017"/>
</dbReference>
<reference evidence="2" key="1">
    <citation type="journal article" date="2010" name="Nature">
        <title>The Amphimedon queenslandica genome and the evolution of animal complexity.</title>
        <authorList>
            <person name="Srivastava M."/>
            <person name="Simakov O."/>
            <person name="Chapman J."/>
            <person name="Fahey B."/>
            <person name="Gauthier M.E."/>
            <person name="Mitros T."/>
            <person name="Richards G.S."/>
            <person name="Conaco C."/>
            <person name="Dacre M."/>
            <person name="Hellsten U."/>
            <person name="Larroux C."/>
            <person name="Putnam N.H."/>
            <person name="Stanke M."/>
            <person name="Adamska M."/>
            <person name="Darling A."/>
            <person name="Degnan S.M."/>
            <person name="Oakley T.H."/>
            <person name="Plachetzki D.C."/>
            <person name="Zhai Y."/>
            <person name="Adamski M."/>
            <person name="Calcino A."/>
            <person name="Cummins S.F."/>
            <person name="Goodstein D.M."/>
            <person name="Harris C."/>
            <person name="Jackson D.J."/>
            <person name="Leys S.P."/>
            <person name="Shu S."/>
            <person name="Woodcroft B.J."/>
            <person name="Vervoort M."/>
            <person name="Kosik K.S."/>
            <person name="Manning G."/>
            <person name="Degnan B.M."/>
            <person name="Rokhsar D.S."/>
        </authorList>
    </citation>
    <scope>NUCLEOTIDE SEQUENCE [LARGE SCALE GENOMIC DNA]</scope>
</reference>
<dbReference type="EnsemblMetazoa" id="Aqu2.1.28201_001">
    <property type="protein sequence ID" value="Aqu2.1.28201_001"/>
    <property type="gene ID" value="Aqu2.1.28201"/>
</dbReference>
<evidence type="ECO:0000313" key="2">
    <source>
        <dbReference type="Proteomes" id="UP000007879"/>
    </source>
</evidence>
<dbReference type="Proteomes" id="UP000007879">
    <property type="component" value="Unassembled WGS sequence"/>
</dbReference>
<dbReference type="InParanoid" id="A0A1X7UKL0"/>
<proteinExistence type="predicted"/>
<keyword evidence="2" id="KW-1185">Reference proteome</keyword>
<accession>A0A1X7UKL0</accession>
<sequence>MSSAGVPRVGSPTLERHESVILMEKDVALAIVQNDLEQLVALADPINQKNLSENLLGFKELFGRYLENRNVGAKVEWGKIKQPPEGAVSDHVTL</sequence>
<protein>
    <submittedName>
        <fullName evidence="1">Uncharacterized protein</fullName>
    </submittedName>
</protein>